<dbReference type="GO" id="GO:0005882">
    <property type="term" value="C:intermediate filament"/>
    <property type="evidence" value="ECO:0007669"/>
    <property type="project" value="TreeGrafter"/>
</dbReference>
<evidence type="ECO:0000256" key="7">
    <source>
        <dbReference type="SAM" id="MobiDB-lite"/>
    </source>
</evidence>
<evidence type="ECO:0000256" key="4">
    <source>
        <dbReference type="ARBA" id="ARBA00022737"/>
    </source>
</evidence>
<evidence type="ECO:0000256" key="5">
    <source>
        <dbReference type="ARBA" id="ARBA00022949"/>
    </source>
</evidence>
<feature type="compositionally biased region" description="Low complexity" evidence="7">
    <location>
        <begin position="402"/>
        <end position="425"/>
    </location>
</feature>
<dbReference type="GO" id="GO:0005925">
    <property type="term" value="C:focal adhesion"/>
    <property type="evidence" value="ECO:0007669"/>
    <property type="project" value="TreeGrafter"/>
</dbReference>
<dbReference type="AlphaFoldDB" id="E4XW86"/>
<keyword evidence="5" id="KW-0965">Cell junction</keyword>
<dbReference type="GO" id="GO:0031581">
    <property type="term" value="P:hemidesmosome assembly"/>
    <property type="evidence" value="ECO:0007669"/>
    <property type="project" value="TreeGrafter"/>
</dbReference>
<comment type="subcellular location">
    <subcellularLocation>
        <location evidence="1">Cell junction</location>
    </subcellularLocation>
</comment>
<feature type="region of interest" description="Disordered" evidence="7">
    <location>
        <begin position="1"/>
        <end position="121"/>
    </location>
</feature>
<dbReference type="InParanoid" id="E4XW86"/>
<feature type="compositionally biased region" description="Basic and acidic residues" evidence="7">
    <location>
        <begin position="1042"/>
        <end position="1052"/>
    </location>
</feature>
<dbReference type="InterPro" id="IPR035915">
    <property type="entry name" value="Plakin_repeat_sf"/>
</dbReference>
<feature type="compositionally biased region" description="Low complexity" evidence="7">
    <location>
        <begin position="106"/>
        <end position="118"/>
    </location>
</feature>
<feature type="compositionally biased region" description="Low complexity" evidence="7">
    <location>
        <begin position="62"/>
        <end position="76"/>
    </location>
</feature>
<dbReference type="InterPro" id="IPR043197">
    <property type="entry name" value="Plakin"/>
</dbReference>
<evidence type="ECO:0000256" key="3">
    <source>
        <dbReference type="ARBA" id="ARBA00022553"/>
    </source>
</evidence>
<dbReference type="SUPFAM" id="SSF75399">
    <property type="entry name" value="Plakin repeat"/>
    <property type="match status" value="3"/>
</dbReference>
<name>E4XW86_OIKDI</name>
<protein>
    <submittedName>
        <fullName evidence="8">Uncharacterized protein</fullName>
    </submittedName>
</protein>
<dbReference type="GO" id="GO:0045104">
    <property type="term" value="P:intermediate filament cytoskeleton organization"/>
    <property type="evidence" value="ECO:0007669"/>
    <property type="project" value="InterPro"/>
</dbReference>
<reference evidence="8" key="1">
    <citation type="journal article" date="2010" name="Science">
        <title>Plasticity of animal genome architecture unmasked by rapid evolution of a pelagic tunicate.</title>
        <authorList>
            <person name="Denoeud F."/>
            <person name="Henriet S."/>
            <person name="Mungpakdee S."/>
            <person name="Aury J.M."/>
            <person name="Da Silva C."/>
            <person name="Brinkmann H."/>
            <person name="Mikhaleva J."/>
            <person name="Olsen L.C."/>
            <person name="Jubin C."/>
            <person name="Canestro C."/>
            <person name="Bouquet J.M."/>
            <person name="Danks G."/>
            <person name="Poulain J."/>
            <person name="Campsteijn C."/>
            <person name="Adamski M."/>
            <person name="Cross I."/>
            <person name="Yadetie F."/>
            <person name="Muffato M."/>
            <person name="Louis A."/>
            <person name="Butcher S."/>
            <person name="Tsagkogeorga G."/>
            <person name="Konrad A."/>
            <person name="Singh S."/>
            <person name="Jensen M.F."/>
            <person name="Cong E.H."/>
            <person name="Eikeseth-Otteraa H."/>
            <person name="Noel B."/>
            <person name="Anthouard V."/>
            <person name="Porcel B.M."/>
            <person name="Kachouri-Lafond R."/>
            <person name="Nishino A."/>
            <person name="Ugolini M."/>
            <person name="Chourrout P."/>
            <person name="Nishida H."/>
            <person name="Aasland R."/>
            <person name="Huzurbazar S."/>
            <person name="Westhof E."/>
            <person name="Delsuc F."/>
            <person name="Lehrach H."/>
            <person name="Reinhardt R."/>
            <person name="Weissenbach J."/>
            <person name="Roy S.W."/>
            <person name="Artiguenave F."/>
            <person name="Postlethwait J.H."/>
            <person name="Manak J.R."/>
            <person name="Thompson E.M."/>
            <person name="Jaillon O."/>
            <person name="Du Pasquier L."/>
            <person name="Boudinot P."/>
            <person name="Liberles D.A."/>
            <person name="Volff J.N."/>
            <person name="Philippe H."/>
            <person name="Lenhard B."/>
            <person name="Roest Crollius H."/>
            <person name="Wincker P."/>
            <person name="Chourrout D."/>
        </authorList>
    </citation>
    <scope>NUCLEOTIDE SEQUENCE [LARGE SCALE GENOMIC DNA]</scope>
</reference>
<feature type="compositionally biased region" description="Basic residues" evidence="7">
    <location>
        <begin position="1147"/>
        <end position="1161"/>
    </location>
</feature>
<dbReference type="GO" id="GO:0030056">
    <property type="term" value="C:hemidesmosome"/>
    <property type="evidence" value="ECO:0007669"/>
    <property type="project" value="TreeGrafter"/>
</dbReference>
<evidence type="ECO:0000313" key="9">
    <source>
        <dbReference type="Proteomes" id="UP000001307"/>
    </source>
</evidence>
<dbReference type="GO" id="GO:0048471">
    <property type="term" value="C:perinuclear region of cytoplasm"/>
    <property type="evidence" value="ECO:0007669"/>
    <property type="project" value="TreeGrafter"/>
</dbReference>
<dbReference type="GO" id="GO:0042383">
    <property type="term" value="C:sarcolemma"/>
    <property type="evidence" value="ECO:0007669"/>
    <property type="project" value="TreeGrafter"/>
</dbReference>
<organism evidence="8">
    <name type="scientific">Oikopleura dioica</name>
    <name type="common">Tunicate</name>
    <dbReference type="NCBI Taxonomy" id="34765"/>
    <lineage>
        <taxon>Eukaryota</taxon>
        <taxon>Metazoa</taxon>
        <taxon>Chordata</taxon>
        <taxon>Tunicata</taxon>
        <taxon>Appendicularia</taxon>
        <taxon>Copelata</taxon>
        <taxon>Oikopleuridae</taxon>
        <taxon>Oikopleura</taxon>
    </lineage>
</organism>
<feature type="compositionally biased region" description="Basic and acidic residues" evidence="7">
    <location>
        <begin position="1014"/>
        <end position="1031"/>
    </location>
</feature>
<dbReference type="OrthoDB" id="8919664at2759"/>
<dbReference type="PANTHER" id="PTHR23169">
    <property type="entry name" value="ENVOPLAKIN"/>
    <property type="match status" value="1"/>
</dbReference>
<dbReference type="InterPro" id="IPR001101">
    <property type="entry name" value="Plectin_repeat"/>
</dbReference>
<comment type="similarity">
    <text evidence="2">Belongs to the plakin or cytolinker family.</text>
</comment>
<evidence type="ECO:0000313" key="8">
    <source>
        <dbReference type="EMBL" id="CBY13941.1"/>
    </source>
</evidence>
<accession>E4XW86</accession>
<keyword evidence="4" id="KW-0677">Repeat</keyword>
<gene>
    <name evidence="8" type="ORF">GSOID_T00006902001</name>
</gene>
<evidence type="ECO:0000256" key="6">
    <source>
        <dbReference type="ARBA" id="ARBA00023054"/>
    </source>
</evidence>
<dbReference type="SMART" id="SM00250">
    <property type="entry name" value="PLEC"/>
    <property type="match status" value="16"/>
</dbReference>
<dbReference type="Proteomes" id="UP000001307">
    <property type="component" value="Unassembled WGS sequence"/>
</dbReference>
<dbReference type="GO" id="GO:0030506">
    <property type="term" value="F:ankyrin binding"/>
    <property type="evidence" value="ECO:0007669"/>
    <property type="project" value="TreeGrafter"/>
</dbReference>
<proteinExistence type="inferred from homology"/>
<evidence type="ECO:0000256" key="2">
    <source>
        <dbReference type="ARBA" id="ARBA00009109"/>
    </source>
</evidence>
<dbReference type="GO" id="GO:0045296">
    <property type="term" value="F:cadherin binding"/>
    <property type="evidence" value="ECO:0007669"/>
    <property type="project" value="TreeGrafter"/>
</dbReference>
<feature type="compositionally biased region" description="Acidic residues" evidence="7">
    <location>
        <begin position="35"/>
        <end position="48"/>
    </location>
</feature>
<feature type="region of interest" description="Disordered" evidence="7">
    <location>
        <begin position="396"/>
        <end position="447"/>
    </location>
</feature>
<sequence length="1216" mass="134658">MISILQPDAGNVKTEFTPAEEEAPPREVEYRIEYNDSEQDDELNQEEDVISRGPPSEPESDTPAFTTIAATIALPTKPQRRDSTSSSSSASSMPPAKVDSPKLMRSDSSASSASSNADLMPKLIPEMPGIDESDIISGADDVEVSNGWRRTVKLSSLQRSGIIKREQINDFLIGDISKDKLQHQYVRWLKGEEPIAGILFPDTGLKKSIFTAQKEEYISRSTAISLLEAQAATGNIIDPISARKMSVTEAAQDGQFDKIYEQCLLRAERAVTGYKQGGYNTRLSDEKLSIFEAMTKGLVVEEHAIRLLEAQIATGGVIDVRSNHRVPIQYALKMGLIDERIYRIIADKPTTTNFEDPNSTKTPPEKVSYSQLLANSIIDDDTGLRLFLFQKPGFEKTQSHTSSPQSMRSAKSSSSSIASIGSVSSKNKELEAEEEEEIKPFPVDDDIPTVEKIDSVSTEQDEAIPAVDEVTAPTLEDSKSITSSWRKQCAIVDLVDAGLMAESKVKKIESGHLLMAEAENELQQWLHGSSPIAGLLIISTGEKMSLYSAAKRGFLRRGTAISLLEAQAATGNVIDPITGEYMAVEEATRKGLIDRQYEAILSRAEKAVYGYKSKFNDTLLSVYQALQKGMLVENHAIRLLEAQIVTGGVIDPHRHHRCPIELAIKRGLFDEKLKVVLEGVGDDTKGFFDPNTEQNLNYSELVEQCVTDAETGLLLLPYKKKPPEEKLSGPLAKVLFESELRRKVTLQDVVDADLIEPETLRRFKSGEMSAHEVKQLVDSLKIHVEGSMPIAGVINAENGQRLSIFQATQAGLIRKGTAYELLEAQASCGKIVDVQTGRVLSVETASKTGVFDAEYEDVVMRASRAVTGYREPFKKEILSLCEAISRHLVVERNGVRLLEAQVATGGIIDMKSPLRLSIEAALRKGLLESRLAKQLQARTSKSYFDPNTGENLNYAQLMERCITDPDTGMLFLEVEAGAVTPKVGPFEPEDRKKKKIRPQSADPSSPKKKKKKKDKDESRSQSEPRPSEDKKKDKKSKKKKREGKDQDADTKSTKSSRSKSPKSPKKSKSDSLQSPKSTTSIDIAPSTPKKTREIASKEEMLGIEPKKDKKKKKKKDRKEEKEIHYPRGSSSETEKVEMKSETEPKPKKAKKSKKPSKKPSKPPKIVSRKVVIVDLDGNELSLEDALKYNYIDQALADELQAQEYGDEDDEEPKLEE</sequence>
<feature type="compositionally biased region" description="Basic and acidic residues" evidence="7">
    <location>
        <begin position="1090"/>
        <end position="1107"/>
    </location>
</feature>
<feature type="region of interest" description="Disordered" evidence="7">
    <location>
        <begin position="981"/>
        <end position="1166"/>
    </location>
</feature>
<dbReference type="Gene3D" id="3.90.1290.10">
    <property type="entry name" value="Plakin repeat"/>
    <property type="match status" value="3"/>
</dbReference>
<evidence type="ECO:0000256" key="1">
    <source>
        <dbReference type="ARBA" id="ARBA00004282"/>
    </source>
</evidence>
<feature type="compositionally biased region" description="Basic residues" evidence="7">
    <location>
        <begin position="1054"/>
        <end position="1066"/>
    </location>
</feature>
<dbReference type="GO" id="GO:0005200">
    <property type="term" value="F:structural constituent of cytoskeleton"/>
    <property type="evidence" value="ECO:0007669"/>
    <property type="project" value="TreeGrafter"/>
</dbReference>
<keyword evidence="3" id="KW-0597">Phosphoprotein</keyword>
<dbReference type="FunFam" id="3.90.1290.10:FF:000001">
    <property type="entry name" value="Plectin a"/>
    <property type="match status" value="3"/>
</dbReference>
<dbReference type="Pfam" id="PF00681">
    <property type="entry name" value="Plectin"/>
    <property type="match status" value="6"/>
</dbReference>
<dbReference type="PANTHER" id="PTHR23169:SF20">
    <property type="entry name" value="PLECTIN"/>
    <property type="match status" value="1"/>
</dbReference>
<feature type="compositionally biased region" description="Basic and acidic residues" evidence="7">
    <location>
        <begin position="23"/>
        <end position="34"/>
    </location>
</feature>
<dbReference type="GO" id="GO:0042060">
    <property type="term" value="P:wound healing"/>
    <property type="evidence" value="ECO:0007669"/>
    <property type="project" value="TreeGrafter"/>
</dbReference>
<feature type="compositionally biased region" description="Basic and acidic residues" evidence="7">
    <location>
        <begin position="1132"/>
        <end position="1146"/>
    </location>
</feature>
<dbReference type="EMBL" id="FN653237">
    <property type="protein sequence ID" value="CBY13941.1"/>
    <property type="molecule type" value="Genomic_DNA"/>
</dbReference>
<keyword evidence="6" id="KW-0175">Coiled coil</keyword>
<feature type="compositionally biased region" description="Basic residues" evidence="7">
    <location>
        <begin position="1032"/>
        <end position="1041"/>
    </location>
</feature>
<keyword evidence="9" id="KW-1185">Reference proteome</keyword>
<feature type="compositionally biased region" description="Acidic residues" evidence="7">
    <location>
        <begin position="431"/>
        <end position="447"/>
    </location>
</feature>
<dbReference type="GO" id="GO:0008307">
    <property type="term" value="F:structural constituent of muscle"/>
    <property type="evidence" value="ECO:0007669"/>
    <property type="project" value="TreeGrafter"/>
</dbReference>